<sequence length="171" mass="19053">MIKKKIKLLVIKIYDKLFSKIGNLAIDRYMETRFLFKYLLYGNEDRLQIAETAVINNATFNTISGDIKIGEYVFFGLNVSVLTGTHDYNKFGRERQITVPGFGRDVIIKEGAWLASNVTVIGPCIIGEHSVVAAGSLVNKDVEPYSIVAGIPARVVKKIDPPSHSDRTFSE</sequence>
<dbReference type="InterPro" id="IPR001451">
    <property type="entry name" value="Hexapep"/>
</dbReference>
<dbReference type="EC" id="2.3.1.-" evidence="4"/>
<dbReference type="Proteomes" id="UP001384579">
    <property type="component" value="Unassembled WGS sequence"/>
</dbReference>
<comment type="caution">
    <text evidence="4">The sequence shown here is derived from an EMBL/GenBank/DDBJ whole genome shotgun (WGS) entry which is preliminary data.</text>
</comment>
<dbReference type="RefSeq" id="WP_340525242.1">
    <property type="nucleotide sequence ID" value="NZ_JBBLXS010000194.1"/>
</dbReference>
<evidence type="ECO:0000256" key="1">
    <source>
        <dbReference type="ARBA" id="ARBA00007274"/>
    </source>
</evidence>
<protein>
    <submittedName>
        <fullName evidence="4">Acyltransferase</fullName>
        <ecNumber evidence="4">2.3.1.-</ecNumber>
    </submittedName>
</protein>
<comment type="similarity">
    <text evidence="1">Belongs to the transferase hexapeptide repeat family.</text>
</comment>
<reference evidence="4 5" key="1">
    <citation type="journal article" date="2020" name="Harmful Algae">
        <title>Molecular and morphological characterization of a novel dihydroanatoxin-a producing Microcoleus species (cyanobacteria) from the Russian River, California, USA.</title>
        <authorList>
            <person name="Conklin K.Y."/>
            <person name="Stancheva R."/>
            <person name="Otten T.G."/>
            <person name="Fadness R."/>
            <person name="Boyer G.L."/>
            <person name="Read B."/>
            <person name="Zhang X."/>
            <person name="Sheath R.G."/>
        </authorList>
    </citation>
    <scope>NUCLEOTIDE SEQUENCE [LARGE SCALE GENOMIC DNA]</scope>
    <source>
        <strain evidence="4 5">PTRS2</strain>
    </source>
</reference>
<dbReference type="CDD" id="cd04647">
    <property type="entry name" value="LbH_MAT_like"/>
    <property type="match status" value="1"/>
</dbReference>
<accession>A0ABU8YPV4</accession>
<dbReference type="Pfam" id="PF00132">
    <property type="entry name" value="Hexapep"/>
    <property type="match status" value="1"/>
</dbReference>
<evidence type="ECO:0000256" key="3">
    <source>
        <dbReference type="ARBA" id="ARBA00022737"/>
    </source>
</evidence>
<dbReference type="InterPro" id="IPR018357">
    <property type="entry name" value="Hexapep_transf_CS"/>
</dbReference>
<dbReference type="SUPFAM" id="SSF51161">
    <property type="entry name" value="Trimeric LpxA-like enzymes"/>
    <property type="match status" value="1"/>
</dbReference>
<dbReference type="GO" id="GO:0016746">
    <property type="term" value="F:acyltransferase activity"/>
    <property type="evidence" value="ECO:0007669"/>
    <property type="project" value="UniProtKB-KW"/>
</dbReference>
<organism evidence="4 5">
    <name type="scientific">Microcoleus anatoxicus PTRS2</name>
    <dbReference type="NCBI Taxonomy" id="2705321"/>
    <lineage>
        <taxon>Bacteria</taxon>
        <taxon>Bacillati</taxon>
        <taxon>Cyanobacteriota</taxon>
        <taxon>Cyanophyceae</taxon>
        <taxon>Oscillatoriophycideae</taxon>
        <taxon>Oscillatoriales</taxon>
        <taxon>Microcoleaceae</taxon>
        <taxon>Microcoleus</taxon>
        <taxon>Microcoleus anatoxicus</taxon>
    </lineage>
</organism>
<dbReference type="InterPro" id="IPR011004">
    <property type="entry name" value="Trimer_LpxA-like_sf"/>
</dbReference>
<keyword evidence="2 4" id="KW-0808">Transferase</keyword>
<dbReference type="PANTHER" id="PTHR23416">
    <property type="entry name" value="SIALIC ACID SYNTHASE-RELATED"/>
    <property type="match status" value="1"/>
</dbReference>
<evidence type="ECO:0000313" key="4">
    <source>
        <dbReference type="EMBL" id="MEK0186231.1"/>
    </source>
</evidence>
<dbReference type="InterPro" id="IPR051159">
    <property type="entry name" value="Hexapeptide_acetyltransf"/>
</dbReference>
<evidence type="ECO:0000313" key="5">
    <source>
        <dbReference type="Proteomes" id="UP001384579"/>
    </source>
</evidence>
<gene>
    <name evidence="4" type="ORF">WMG39_15435</name>
</gene>
<dbReference type="EMBL" id="JBBLXS010000194">
    <property type="protein sequence ID" value="MEK0186231.1"/>
    <property type="molecule type" value="Genomic_DNA"/>
</dbReference>
<evidence type="ECO:0000256" key="2">
    <source>
        <dbReference type="ARBA" id="ARBA00022679"/>
    </source>
</evidence>
<proteinExistence type="inferred from homology"/>
<keyword evidence="3" id="KW-0677">Repeat</keyword>
<dbReference type="Gene3D" id="2.160.10.10">
    <property type="entry name" value="Hexapeptide repeat proteins"/>
    <property type="match status" value="1"/>
</dbReference>
<keyword evidence="4" id="KW-0012">Acyltransferase</keyword>
<dbReference type="PROSITE" id="PS00101">
    <property type="entry name" value="HEXAPEP_TRANSFERASES"/>
    <property type="match status" value="1"/>
</dbReference>
<keyword evidence="5" id="KW-1185">Reference proteome</keyword>
<dbReference type="PANTHER" id="PTHR23416:SF23">
    <property type="entry name" value="ACETYLTRANSFERASE C18B11.09C-RELATED"/>
    <property type="match status" value="1"/>
</dbReference>
<name>A0ABU8YPV4_9CYAN</name>